<keyword evidence="7 8" id="KW-0624">Polysaccharide degradation</keyword>
<reference evidence="12" key="1">
    <citation type="submission" date="2025-08" db="UniProtKB">
        <authorList>
            <consortium name="RefSeq"/>
        </authorList>
    </citation>
    <scope>IDENTIFICATION</scope>
    <source>
        <tissue evidence="12">Testes</tissue>
    </source>
</reference>
<evidence type="ECO:0000256" key="8">
    <source>
        <dbReference type="PROSITE-ProRule" id="PRU10059"/>
    </source>
</evidence>
<dbReference type="RefSeq" id="XP_006826093.1">
    <property type="nucleotide sequence ID" value="XM_006826030.1"/>
</dbReference>
<keyword evidence="11" id="KW-1185">Reference proteome</keyword>
<keyword evidence="3 8" id="KW-0378">Hydrolase</keyword>
<keyword evidence="5 8" id="KW-0119">Carbohydrate metabolism</keyword>
<gene>
    <name evidence="12" type="primary">LOC100372405</name>
</gene>
<dbReference type="EC" id="3.2.1.4" evidence="9"/>
<evidence type="ECO:0000256" key="2">
    <source>
        <dbReference type="ARBA" id="ARBA00007072"/>
    </source>
</evidence>
<dbReference type="InterPro" id="IPR001701">
    <property type="entry name" value="Glyco_hydro_9"/>
</dbReference>
<dbReference type="Proteomes" id="UP000694865">
    <property type="component" value="Unplaced"/>
</dbReference>
<evidence type="ECO:0000256" key="7">
    <source>
        <dbReference type="ARBA" id="ARBA00023326"/>
    </source>
</evidence>
<accession>A0ABM0N1F2</accession>
<evidence type="ECO:0000256" key="4">
    <source>
        <dbReference type="ARBA" id="ARBA00023001"/>
    </source>
</evidence>
<dbReference type="GeneID" id="100372405"/>
<dbReference type="Pfam" id="PF00759">
    <property type="entry name" value="Glyco_hydro_9"/>
    <property type="match status" value="1"/>
</dbReference>
<dbReference type="InterPro" id="IPR012341">
    <property type="entry name" value="6hp_glycosidase-like_sf"/>
</dbReference>
<evidence type="ECO:0000256" key="5">
    <source>
        <dbReference type="ARBA" id="ARBA00023277"/>
    </source>
</evidence>
<comment type="catalytic activity">
    <reaction evidence="1 9">
        <text>Endohydrolysis of (1-&gt;4)-beta-D-glucosidic linkages in cellulose, lichenin and cereal beta-D-glucans.</text>
        <dbReference type="EC" id="3.2.1.4"/>
    </reaction>
</comment>
<dbReference type="PROSITE" id="PS00592">
    <property type="entry name" value="GH9_2"/>
    <property type="match status" value="1"/>
</dbReference>
<name>A0ABM0N1F2_SACKO</name>
<proteinExistence type="inferred from homology"/>
<evidence type="ECO:0000256" key="1">
    <source>
        <dbReference type="ARBA" id="ARBA00000966"/>
    </source>
</evidence>
<dbReference type="PANTHER" id="PTHR22298">
    <property type="entry name" value="ENDO-1,4-BETA-GLUCANASE"/>
    <property type="match status" value="1"/>
</dbReference>
<sequence length="426" mass="47566">MIGAYVADLDMIKLDLYRGYDYTEVIHQSILFYEAQRSGDIPEETNRIPYRGDSALDDQGFYGEDLTGGWYDAGDNVKFGQPMAASMTNLAWGMIQFEDAYRAANAWNYGLDGIRWAANYFVKCHVEDNKFYYQVGNPGLDHSYWGRPEEMTAERPALMINSSVPGSDIAGDTAAALAVASIIFSTSDPAYAAILLNHAEILFEFAINYPGNHPANGYYQPTEYGDELGLAACWLYLATGNELYLQNAEDLYVAHRLFRKSWAYGWSAKNPAVQVLLYQITGKIKYYNSLTNYVDSWLPNATLPYTPGGLVHRHDWGSLRYSANTAFIALIAAENGVKTAEYQDFAKAQIHYMLGDSGRSYVIGYGVNPPDRPHHRSSSCPDQPSACNWSSYGYDGPNPQVLYGGLVGGPDINDYWTQSRFETQTP</sequence>
<evidence type="ECO:0000256" key="9">
    <source>
        <dbReference type="RuleBase" id="RU361166"/>
    </source>
</evidence>
<keyword evidence="4 9" id="KW-0136">Cellulose degradation</keyword>
<keyword evidence="6 8" id="KW-0326">Glycosidase</keyword>
<dbReference type="SUPFAM" id="SSF48208">
    <property type="entry name" value="Six-hairpin glycosidases"/>
    <property type="match status" value="1"/>
</dbReference>
<evidence type="ECO:0000313" key="12">
    <source>
        <dbReference type="RefSeq" id="XP_006826093.1"/>
    </source>
</evidence>
<dbReference type="InterPro" id="IPR008928">
    <property type="entry name" value="6-hairpin_glycosidase_sf"/>
</dbReference>
<feature type="domain" description="Glycoside hydrolase family 9" evidence="10">
    <location>
        <begin position="22"/>
        <end position="420"/>
    </location>
</feature>
<evidence type="ECO:0000313" key="11">
    <source>
        <dbReference type="Proteomes" id="UP000694865"/>
    </source>
</evidence>
<protein>
    <recommendedName>
        <fullName evidence="9">Endoglucanase</fullName>
        <ecNumber evidence="9">3.2.1.4</ecNumber>
    </recommendedName>
</protein>
<evidence type="ECO:0000256" key="6">
    <source>
        <dbReference type="ARBA" id="ARBA00023295"/>
    </source>
</evidence>
<dbReference type="Gene3D" id="1.50.10.10">
    <property type="match status" value="1"/>
</dbReference>
<feature type="active site" evidence="8">
    <location>
        <position position="374"/>
    </location>
</feature>
<dbReference type="InterPro" id="IPR018221">
    <property type="entry name" value="Glyco_hydro_9_His_AS"/>
</dbReference>
<evidence type="ECO:0000256" key="3">
    <source>
        <dbReference type="ARBA" id="ARBA00022801"/>
    </source>
</evidence>
<comment type="similarity">
    <text evidence="2 8 9">Belongs to the glycosyl hydrolase 9 (cellulase E) family.</text>
</comment>
<evidence type="ECO:0000259" key="10">
    <source>
        <dbReference type="Pfam" id="PF00759"/>
    </source>
</evidence>
<organism evidence="11 12">
    <name type="scientific">Saccoglossus kowalevskii</name>
    <name type="common">Acorn worm</name>
    <dbReference type="NCBI Taxonomy" id="10224"/>
    <lineage>
        <taxon>Eukaryota</taxon>
        <taxon>Metazoa</taxon>
        <taxon>Hemichordata</taxon>
        <taxon>Enteropneusta</taxon>
        <taxon>Harrimaniidae</taxon>
        <taxon>Saccoglossus</taxon>
    </lineage>
</organism>